<dbReference type="InterPro" id="IPR017850">
    <property type="entry name" value="Alkaline_phosphatase_core_sf"/>
</dbReference>
<feature type="signal peptide" evidence="3">
    <location>
        <begin position="1"/>
        <end position="38"/>
    </location>
</feature>
<dbReference type="PROSITE" id="PS51257">
    <property type="entry name" value="PROKAR_LIPOPROTEIN"/>
    <property type="match status" value="1"/>
</dbReference>
<keyword evidence="2" id="KW-1133">Transmembrane helix</keyword>
<accession>D2W2D2</accession>
<evidence type="ECO:0000256" key="1">
    <source>
        <dbReference type="ARBA" id="ARBA00022801"/>
    </source>
</evidence>
<feature type="chain" id="PRO_5003038532" evidence="3">
    <location>
        <begin position="39"/>
        <end position="504"/>
    </location>
</feature>
<dbReference type="RefSeq" id="XP_002669551.1">
    <property type="nucleotide sequence ID" value="XM_002669505.1"/>
</dbReference>
<keyword evidence="5" id="KW-1185">Reference proteome</keyword>
<dbReference type="Proteomes" id="UP000006671">
    <property type="component" value="Unassembled WGS sequence"/>
</dbReference>
<dbReference type="InterPro" id="IPR007312">
    <property type="entry name" value="Phosphoesterase"/>
</dbReference>
<evidence type="ECO:0000256" key="3">
    <source>
        <dbReference type="SAM" id="SignalP"/>
    </source>
</evidence>
<dbReference type="OrthoDB" id="5135119at2759"/>
<evidence type="ECO:0000313" key="5">
    <source>
        <dbReference type="Proteomes" id="UP000006671"/>
    </source>
</evidence>
<proteinExistence type="predicted"/>
<dbReference type="PANTHER" id="PTHR31956:SF1">
    <property type="entry name" value="NON-SPECIFIC PHOSPHOLIPASE C1"/>
    <property type="match status" value="1"/>
</dbReference>
<reference evidence="4 5" key="1">
    <citation type="journal article" date="2010" name="Cell">
        <title>The genome of Naegleria gruberi illuminates early eukaryotic versatility.</title>
        <authorList>
            <person name="Fritz-Laylin L.K."/>
            <person name="Prochnik S.E."/>
            <person name="Ginger M.L."/>
            <person name="Dacks J.B."/>
            <person name="Carpenter M.L."/>
            <person name="Field M.C."/>
            <person name="Kuo A."/>
            <person name="Paredez A."/>
            <person name="Chapman J."/>
            <person name="Pham J."/>
            <person name="Shu S."/>
            <person name="Neupane R."/>
            <person name="Cipriano M."/>
            <person name="Mancuso J."/>
            <person name="Tu H."/>
            <person name="Salamov A."/>
            <person name="Lindquist E."/>
            <person name="Shapiro H."/>
            <person name="Lucas S."/>
            <person name="Grigoriev I.V."/>
            <person name="Cande W.Z."/>
            <person name="Fulton C."/>
            <person name="Rokhsar D.S."/>
            <person name="Dawson S.C."/>
        </authorList>
    </citation>
    <scope>NUCLEOTIDE SEQUENCE [LARGE SCALE GENOMIC DNA]</scope>
    <source>
        <strain evidence="4 5">NEG-M</strain>
    </source>
</reference>
<gene>
    <name evidence="4" type="ORF">NAEGRDRAFT_82129</name>
</gene>
<dbReference type="AlphaFoldDB" id="D2W2D2"/>
<dbReference type="VEuPathDB" id="AmoebaDB:NAEGRDRAFT_82129"/>
<keyword evidence="3" id="KW-0732">Signal</keyword>
<dbReference type="PANTHER" id="PTHR31956">
    <property type="entry name" value="NON-SPECIFIC PHOSPHOLIPASE C4-RELATED"/>
    <property type="match status" value="1"/>
</dbReference>
<dbReference type="CDD" id="cd16013">
    <property type="entry name" value="AcpA"/>
    <property type="match status" value="1"/>
</dbReference>
<protein>
    <submittedName>
        <fullName evidence="4">Phosphoesterase</fullName>
    </submittedName>
</protein>
<dbReference type="KEGG" id="ngr:NAEGRDRAFT_82129"/>
<dbReference type="Pfam" id="PF04185">
    <property type="entry name" value="Phosphoesterase"/>
    <property type="match status" value="1"/>
</dbReference>
<organism evidence="5">
    <name type="scientific">Naegleria gruberi</name>
    <name type="common">Amoeba</name>
    <dbReference type="NCBI Taxonomy" id="5762"/>
    <lineage>
        <taxon>Eukaryota</taxon>
        <taxon>Discoba</taxon>
        <taxon>Heterolobosea</taxon>
        <taxon>Tetramitia</taxon>
        <taxon>Eutetramitia</taxon>
        <taxon>Vahlkampfiidae</taxon>
        <taxon>Naegleria</taxon>
    </lineage>
</organism>
<keyword evidence="2" id="KW-0812">Transmembrane</keyword>
<dbReference type="GO" id="GO:0042578">
    <property type="term" value="F:phosphoric ester hydrolase activity"/>
    <property type="evidence" value="ECO:0007669"/>
    <property type="project" value="UniProtKB-ARBA"/>
</dbReference>
<evidence type="ECO:0000256" key="2">
    <source>
        <dbReference type="SAM" id="Phobius"/>
    </source>
</evidence>
<feature type="transmembrane region" description="Helical" evidence="2">
    <location>
        <begin position="483"/>
        <end position="502"/>
    </location>
</feature>
<keyword evidence="2" id="KW-0472">Membrane</keyword>
<keyword evidence="1" id="KW-0378">Hydrolase</keyword>
<name>D2W2D2_NAEGR</name>
<sequence>MMVRSASAASPTVMKACLALLVIVATITSLSCIHGASASTKALKYTQVNNIIVIMLENWSYDGLFGTYSKGNGIAKASSEAKTQLDDNDQAYSTLPQVQAGLPQNISNGPFDLAQYFGLNAKTMDVTHAFYTHQYQMNGGKMNKYVPYSAAKGLVMSYYDLVGQGHYMAQLAQNYTLFDYWFQGAFGGSMLNHQWLITPGCPYFPNPPSSMVNSISGTTGKIIYPEKAITPDNYVVNTAYSVNKPYPVTMPPLANLVPSQNTTTIGDLLTSAGISWKWYSGGYNDAMNGTQDSSWQAHHQPFVFFKNYEVGTEGRNHLKDETDLFNDLKNNQLPSVSFYKPLGKDNMHPGYSTVGGSSEEKLKQVIEAVQASKYWNNSMIFITFDEYGGRWDHVAPPKVDKWGPGSRIPTIAVSPLVKKANVNSVYHDTTSIMKFIQDRFGLPSISTRDAAQNPLDDIFQPIVQPSVVTSSAIFQPSVITSSASTLSILTFTALISFLFAFITF</sequence>
<dbReference type="EMBL" id="GG738925">
    <property type="protein sequence ID" value="EFC36807.1"/>
    <property type="molecule type" value="Genomic_DNA"/>
</dbReference>
<evidence type="ECO:0000313" key="4">
    <source>
        <dbReference type="EMBL" id="EFC36807.1"/>
    </source>
</evidence>
<dbReference type="InParanoid" id="D2W2D2"/>
<dbReference type="Gene3D" id="3.40.720.10">
    <property type="entry name" value="Alkaline Phosphatase, subunit A"/>
    <property type="match status" value="2"/>
</dbReference>
<dbReference type="GeneID" id="8862946"/>
<dbReference type="SUPFAM" id="SSF53649">
    <property type="entry name" value="Alkaline phosphatase-like"/>
    <property type="match status" value="1"/>
</dbReference>